<gene>
    <name evidence="1" type="ORF">ASAP_1573</name>
</gene>
<reference evidence="1 2" key="1">
    <citation type="journal article" date="2014" name="Genome Biol. Evol.">
        <title>Acetic acid bacteria genomes reveal functional traits for adaptation to life in insect guts.</title>
        <authorList>
            <person name="Chouaia B."/>
            <person name="Gaiarsa S."/>
            <person name="Crotti E."/>
            <person name="Comandatore F."/>
            <person name="Degli Esposti M."/>
            <person name="Ricci I."/>
            <person name="Alma A."/>
            <person name="Favia G."/>
            <person name="Bandi C."/>
            <person name="Daffonchio D."/>
        </authorList>
    </citation>
    <scope>NUCLEOTIDE SEQUENCE [LARGE SCALE GENOMIC DNA]</scope>
    <source>
        <strain evidence="1 2">SF2.1</strain>
    </source>
</reference>
<dbReference type="AlphaFoldDB" id="A0A060QG05"/>
<name>A0A060QG05_9PROT</name>
<sequence>MRDPMPDDYVKGDAITFGLNRAHGGHRIALIRDSLGADTHHFLVRLLIAEHSFSEMARDLVPHIKGTPGGKAIRQRAVMLLKLLPSIYRTAVAEQKRLTEAVRN</sequence>
<organism evidence="1 2">
    <name type="scientific">Asaia bogorensis</name>
    <dbReference type="NCBI Taxonomy" id="91915"/>
    <lineage>
        <taxon>Bacteria</taxon>
        <taxon>Pseudomonadati</taxon>
        <taxon>Pseudomonadota</taxon>
        <taxon>Alphaproteobacteria</taxon>
        <taxon>Acetobacterales</taxon>
        <taxon>Acetobacteraceae</taxon>
        <taxon>Asaia</taxon>
    </lineage>
</organism>
<proteinExistence type="predicted"/>
<evidence type="ECO:0000313" key="1">
    <source>
        <dbReference type="EMBL" id="CDG39618.1"/>
    </source>
</evidence>
<dbReference type="EMBL" id="CBLX010000009">
    <property type="protein sequence ID" value="CDG39618.1"/>
    <property type="molecule type" value="Genomic_DNA"/>
</dbReference>
<accession>A0A060QG05</accession>
<evidence type="ECO:0000313" key="2">
    <source>
        <dbReference type="Proteomes" id="UP000027583"/>
    </source>
</evidence>
<dbReference type="Proteomes" id="UP000027583">
    <property type="component" value="Unassembled WGS sequence"/>
</dbReference>
<protein>
    <submittedName>
        <fullName evidence="1">Uncharacterized protein</fullName>
    </submittedName>
</protein>
<comment type="caution">
    <text evidence="1">The sequence shown here is derived from an EMBL/GenBank/DDBJ whole genome shotgun (WGS) entry which is preliminary data.</text>
</comment>
<reference evidence="1 2" key="2">
    <citation type="journal article" date="2014" name="PLoS ONE">
        <title>Evolution of mitochondria reconstructed from the energy metabolism of living bacteria.</title>
        <authorList>
            <person name="Degli Esposti M."/>
            <person name="Chouaia B."/>
            <person name="Comandatore F."/>
            <person name="Crotti E."/>
            <person name="Sassera D."/>
            <person name="Lievens P.M."/>
            <person name="Daffonchio D."/>
            <person name="Bandi C."/>
        </authorList>
    </citation>
    <scope>NUCLEOTIDE SEQUENCE [LARGE SCALE GENOMIC DNA]</scope>
    <source>
        <strain evidence="1 2">SF2.1</strain>
    </source>
</reference>